<dbReference type="AlphaFoldDB" id="A0A073CN43"/>
<evidence type="ECO:0000313" key="2">
    <source>
        <dbReference type="Proteomes" id="UP000027395"/>
    </source>
</evidence>
<organism evidence="1 2">
    <name type="scientific">Planktothrix agardhii (strain NIVA-CYA 126/8)</name>
    <dbReference type="NCBI Taxonomy" id="388467"/>
    <lineage>
        <taxon>Bacteria</taxon>
        <taxon>Bacillati</taxon>
        <taxon>Cyanobacteriota</taxon>
        <taxon>Cyanophyceae</taxon>
        <taxon>Oscillatoriophycideae</taxon>
        <taxon>Oscillatoriales</taxon>
        <taxon>Microcoleaceae</taxon>
        <taxon>Planktothrix</taxon>
    </lineage>
</organism>
<dbReference type="Proteomes" id="UP000027395">
    <property type="component" value="Chromosome"/>
</dbReference>
<dbReference type="STRING" id="388467.A19Y_4538"/>
<gene>
    <name evidence="1" type="ORF">A19Y_4538</name>
</gene>
<sequence>MSGAKQMFDYKVIESKLHQVINIVKPQLSETQIEFIVSDIHAGEWNLALETLCDILIEEEISIDLKSYELLQEVGNILNMERQTWEMLKVQVTPLYR</sequence>
<dbReference type="InterPro" id="IPR047880">
    <property type="entry name" value="MafI-like"/>
</dbReference>
<evidence type="ECO:0008006" key="3">
    <source>
        <dbReference type="Google" id="ProtNLM"/>
    </source>
</evidence>
<reference evidence="1 2" key="1">
    <citation type="journal article" date="2014" name="Appl. Environ. Microbiol.">
        <title>Elucidation of insertion elements encoded on plasmids and in vitro construction of shuttle vectors from the toxic cyanobacterium Planktothrix.</title>
        <authorList>
            <person name="Christiansen G."/>
            <person name="Goesmann A."/>
            <person name="Kurmayer R."/>
        </authorList>
    </citation>
    <scope>NUCLEOTIDE SEQUENCE [LARGE SCALE GENOMIC DNA]</scope>
    <source>
        <strain evidence="1 2">NIVA-CYA 126/8</strain>
    </source>
</reference>
<proteinExistence type="predicted"/>
<dbReference type="EMBL" id="CM002803">
    <property type="protein sequence ID" value="KEI69178.1"/>
    <property type="molecule type" value="Genomic_DNA"/>
</dbReference>
<keyword evidence="2" id="KW-1185">Reference proteome</keyword>
<dbReference type="PATRIC" id="fig|388467.6.peg.4476"/>
<name>A0A073CN43_PLAA1</name>
<accession>A0A073CN43</accession>
<evidence type="ECO:0000313" key="1">
    <source>
        <dbReference type="EMBL" id="KEI69178.1"/>
    </source>
</evidence>
<dbReference type="NCBIfam" id="NF033691">
    <property type="entry name" value="immunity_MafI"/>
    <property type="match status" value="1"/>
</dbReference>
<protein>
    <recommendedName>
        <fullName evidence="3">MafI family immunity protein</fullName>
    </recommendedName>
</protein>
<dbReference type="HOGENOM" id="CLU_2344240_0_0_3"/>